<keyword evidence="4 8" id="KW-0547">Nucleotide-binding</keyword>
<reference evidence="10 11" key="1">
    <citation type="submission" date="2015-08" db="EMBL/GenBank/DDBJ databases">
        <title>Next Generation Sequencing and Analysis of the Genome of Puccinia sorghi L Schw, the Causal Agent of Maize Common Rust.</title>
        <authorList>
            <person name="Rochi L."/>
            <person name="Burguener G."/>
            <person name="Darino M."/>
            <person name="Turjanski A."/>
            <person name="Kreff E."/>
            <person name="Dieguez M.J."/>
            <person name="Sacco F."/>
        </authorList>
    </citation>
    <scope>NUCLEOTIDE SEQUENCE [LARGE SCALE GENOMIC DNA]</scope>
    <source>
        <strain evidence="10 11">RO10H11247</strain>
    </source>
</reference>
<dbReference type="Pfam" id="PF00795">
    <property type="entry name" value="CN_hydrolase"/>
    <property type="match status" value="2"/>
</dbReference>
<comment type="pathway">
    <text evidence="1 8">Cofactor biosynthesis; NAD(+) biosynthesis; NAD(+) from deamido-NAD(+) (L-Gln route): step 1/1.</text>
</comment>
<dbReference type="Proteomes" id="UP000037035">
    <property type="component" value="Unassembled WGS sequence"/>
</dbReference>
<evidence type="ECO:0000256" key="4">
    <source>
        <dbReference type="ARBA" id="ARBA00022741"/>
    </source>
</evidence>
<gene>
    <name evidence="10" type="ORF">VP01_165g3</name>
</gene>
<keyword evidence="5 8" id="KW-0067">ATP-binding</keyword>
<dbReference type="InterPro" id="IPR014729">
    <property type="entry name" value="Rossmann-like_a/b/a_fold"/>
</dbReference>
<dbReference type="Gene3D" id="3.40.50.620">
    <property type="entry name" value="HUPs"/>
    <property type="match status" value="1"/>
</dbReference>
<dbReference type="HAMAP" id="MF_02090">
    <property type="entry name" value="NadE_glutamine_dep"/>
    <property type="match status" value="1"/>
</dbReference>
<dbReference type="GO" id="GO:0004359">
    <property type="term" value="F:glutaminase activity"/>
    <property type="evidence" value="ECO:0007669"/>
    <property type="project" value="InterPro"/>
</dbReference>
<dbReference type="EC" id="6.3.5.1" evidence="8"/>
<dbReference type="GO" id="GO:0009435">
    <property type="term" value="P:NAD+ biosynthetic process"/>
    <property type="evidence" value="ECO:0007669"/>
    <property type="project" value="UniProtKB-UniRule"/>
</dbReference>
<dbReference type="UniPathway" id="UPA00253">
    <property type="reaction ID" value="UER00334"/>
</dbReference>
<comment type="caution">
    <text evidence="10">The sequence shown here is derived from an EMBL/GenBank/DDBJ whole genome shotgun (WGS) entry which is preliminary data.</text>
</comment>
<evidence type="ECO:0000256" key="2">
    <source>
        <dbReference type="ARBA" id="ARBA00007145"/>
    </source>
</evidence>
<dbReference type="CDD" id="cd00553">
    <property type="entry name" value="NAD_synthase"/>
    <property type="match status" value="1"/>
</dbReference>
<dbReference type="GO" id="GO:0005524">
    <property type="term" value="F:ATP binding"/>
    <property type="evidence" value="ECO:0007669"/>
    <property type="project" value="UniProtKB-UniRule"/>
</dbReference>
<dbReference type="SUPFAM" id="SSF52402">
    <property type="entry name" value="Adenine nucleotide alpha hydrolases-like"/>
    <property type="match status" value="1"/>
</dbReference>
<evidence type="ECO:0000256" key="8">
    <source>
        <dbReference type="PIRNR" id="PIRNR006630"/>
    </source>
</evidence>
<name>A0A0L6VGA3_9BASI</name>
<dbReference type="Pfam" id="PF02540">
    <property type="entry name" value="NAD_synthase"/>
    <property type="match status" value="1"/>
</dbReference>
<sequence>MAHPITIATCSLNQWAVSISLSLHILDFDGNYERILQSIKLAKDASASIRVGPELEICGYGCFDHFLEADTVTHSWEVLAKLLASPETLDILCDVGMPVIHKGVLYNCRVLFYNTKIILVRPKIWMANDGNYRELRYFSSWRQDRKIEQLLLPSELRLITAQTSVPIGLAIIMTDDTSIGIETCEELFTPNSSAPIIYVIHGITSIQVTQVSLQFRPHIQLSLEGVEVFLNSSASHHELRKLHTRIELIEEATQKAGGVYVYANQQGCDGDRIYYDGCSLISLNGKLICQGSQFSLQDVEVVATTVDLETVRTHRVGKNSRNQQAALMTGTAGGYERVYVAADLTRRSLPIVIGQPIPAIYHKPEEEIALGPACWLWDYLRRSGMKGYFVPLSGGIDSCATATIVYSMCTLVTKEARLGSKFLKSINPSVSRLVVNGLIIDQQVIDDAIRITGERSDFVPLDAREFCNKIFHTCYMGTENSSPETRKRAKDLATAIGSYHTDLNMDAVVTSIRTLFAFTTGKTPLFKIHGGTQTENLALQNIQARLRMLLSYMFAQLSPWVRGANGGLLVLGSANVDESLRGYMTKYDCSSADINPIGGISKTDLKRFIEYAQAKFGLPILEQFLTAVPTAELEPITSDYVQADEVDMGMTYDELSIYGRLRKVEKCGPYSMFRRLVQDWNSFLSPTEIAGKVKHFFFEYAKNRHKMTTLTPSYHAETYSPGQLWSSSDDNRFDLRPFLYPVKFSWQFRKIDQDAEAMPDESLKLKAKVE</sequence>
<accession>A0A0L6VGA3</accession>
<dbReference type="InterPro" id="IPR022310">
    <property type="entry name" value="NAD/GMP_synthase"/>
</dbReference>
<dbReference type="GO" id="GO:0005737">
    <property type="term" value="C:cytoplasm"/>
    <property type="evidence" value="ECO:0007669"/>
    <property type="project" value="InterPro"/>
</dbReference>
<dbReference type="InterPro" id="IPR003694">
    <property type="entry name" value="NAD_synthase"/>
</dbReference>
<dbReference type="EMBL" id="LAVV01006459">
    <property type="protein sequence ID" value="KNZ59806.1"/>
    <property type="molecule type" value="Genomic_DNA"/>
</dbReference>
<dbReference type="PROSITE" id="PS50263">
    <property type="entry name" value="CN_HYDROLASE"/>
    <property type="match status" value="1"/>
</dbReference>
<evidence type="ECO:0000313" key="11">
    <source>
        <dbReference type="Proteomes" id="UP000037035"/>
    </source>
</evidence>
<dbReference type="CDD" id="cd07570">
    <property type="entry name" value="GAT_Gln-NAD-synth"/>
    <property type="match status" value="1"/>
</dbReference>
<comment type="catalytic activity">
    <reaction evidence="7 8">
        <text>deamido-NAD(+) + L-glutamine + ATP + H2O = L-glutamate + AMP + diphosphate + NAD(+) + H(+)</text>
        <dbReference type="Rhea" id="RHEA:24384"/>
        <dbReference type="ChEBI" id="CHEBI:15377"/>
        <dbReference type="ChEBI" id="CHEBI:15378"/>
        <dbReference type="ChEBI" id="CHEBI:29985"/>
        <dbReference type="ChEBI" id="CHEBI:30616"/>
        <dbReference type="ChEBI" id="CHEBI:33019"/>
        <dbReference type="ChEBI" id="CHEBI:57540"/>
        <dbReference type="ChEBI" id="CHEBI:58359"/>
        <dbReference type="ChEBI" id="CHEBI:58437"/>
        <dbReference type="ChEBI" id="CHEBI:456215"/>
        <dbReference type="EC" id="6.3.5.1"/>
    </reaction>
</comment>
<organism evidence="10 11">
    <name type="scientific">Puccinia sorghi</name>
    <dbReference type="NCBI Taxonomy" id="27349"/>
    <lineage>
        <taxon>Eukaryota</taxon>
        <taxon>Fungi</taxon>
        <taxon>Dikarya</taxon>
        <taxon>Basidiomycota</taxon>
        <taxon>Pucciniomycotina</taxon>
        <taxon>Pucciniomycetes</taxon>
        <taxon>Pucciniales</taxon>
        <taxon>Pucciniaceae</taxon>
        <taxon>Puccinia</taxon>
    </lineage>
</organism>
<feature type="domain" description="CN hydrolase" evidence="9">
    <location>
        <begin position="5"/>
        <end position="308"/>
    </location>
</feature>
<dbReference type="PANTHER" id="PTHR23090">
    <property type="entry name" value="NH 3 /GLUTAMINE-DEPENDENT NAD + SYNTHETASE"/>
    <property type="match status" value="1"/>
</dbReference>
<dbReference type="FunFam" id="3.60.110.10:FF:000003">
    <property type="entry name" value="Glutamine-dependent NAD(+) synthetase"/>
    <property type="match status" value="1"/>
</dbReference>
<dbReference type="InterPro" id="IPR003010">
    <property type="entry name" value="C-N_Hydrolase"/>
</dbReference>
<keyword evidence="3 8" id="KW-0436">Ligase</keyword>
<protein>
    <recommendedName>
        <fullName evidence="8">Glutamine-dependent NAD(+) synthetase</fullName>
        <ecNumber evidence="8">6.3.5.1</ecNumber>
    </recommendedName>
    <alternativeName>
        <fullName evidence="8">NAD(+) synthase [glutamine-hydrolyzing]</fullName>
    </alternativeName>
</protein>
<evidence type="ECO:0000313" key="10">
    <source>
        <dbReference type="EMBL" id="KNZ59806.1"/>
    </source>
</evidence>
<dbReference type="Gene3D" id="3.60.110.10">
    <property type="entry name" value="Carbon-nitrogen hydrolase"/>
    <property type="match status" value="1"/>
</dbReference>
<dbReference type="VEuPathDB" id="FungiDB:VP01_165g3"/>
<dbReference type="NCBIfam" id="TIGR00552">
    <property type="entry name" value="nadE"/>
    <property type="match status" value="1"/>
</dbReference>
<dbReference type="InterPro" id="IPR036526">
    <property type="entry name" value="C-N_Hydrolase_sf"/>
</dbReference>
<dbReference type="OrthoDB" id="2020662at2759"/>
<comment type="similarity">
    <text evidence="2 8">In the C-terminal section; belongs to the NAD synthetase family.</text>
</comment>
<evidence type="ECO:0000256" key="6">
    <source>
        <dbReference type="ARBA" id="ARBA00023027"/>
    </source>
</evidence>
<dbReference type="PANTHER" id="PTHR23090:SF9">
    <property type="entry name" value="GLUTAMINE-DEPENDENT NAD(+) SYNTHETASE"/>
    <property type="match status" value="1"/>
</dbReference>
<evidence type="ECO:0000256" key="5">
    <source>
        <dbReference type="ARBA" id="ARBA00022840"/>
    </source>
</evidence>
<proteinExistence type="inferred from homology"/>
<keyword evidence="11" id="KW-1185">Reference proteome</keyword>
<dbReference type="AlphaFoldDB" id="A0A0L6VGA3"/>
<evidence type="ECO:0000259" key="9">
    <source>
        <dbReference type="PROSITE" id="PS50263"/>
    </source>
</evidence>
<evidence type="ECO:0000256" key="1">
    <source>
        <dbReference type="ARBA" id="ARBA00005188"/>
    </source>
</evidence>
<evidence type="ECO:0000256" key="7">
    <source>
        <dbReference type="ARBA" id="ARBA00052340"/>
    </source>
</evidence>
<dbReference type="SUPFAM" id="SSF56317">
    <property type="entry name" value="Carbon-nitrogen hydrolase"/>
    <property type="match status" value="1"/>
</dbReference>
<dbReference type="FunFam" id="3.40.50.620:FF:000036">
    <property type="entry name" value="Glutamine-dependent NAD(+) synthetase"/>
    <property type="match status" value="1"/>
</dbReference>
<evidence type="ECO:0000256" key="3">
    <source>
        <dbReference type="ARBA" id="ARBA00022598"/>
    </source>
</evidence>
<keyword evidence="6 8" id="KW-0520">NAD</keyword>
<dbReference type="STRING" id="27349.A0A0L6VGA3"/>
<dbReference type="InterPro" id="IPR014445">
    <property type="entry name" value="Gln-dep_NAD_synthase"/>
</dbReference>
<dbReference type="PIRSF" id="PIRSF006630">
    <property type="entry name" value="NADS_GAT"/>
    <property type="match status" value="1"/>
</dbReference>
<dbReference type="GO" id="GO:0003952">
    <property type="term" value="F:NAD+ synthase (glutamine-hydrolyzing) activity"/>
    <property type="evidence" value="ECO:0007669"/>
    <property type="project" value="UniProtKB-UniRule"/>
</dbReference>